<dbReference type="Proteomes" id="UP000291236">
    <property type="component" value="Chromosome"/>
</dbReference>
<proteinExistence type="predicted"/>
<dbReference type="KEGG" id="sbf:JCM31447_05510"/>
<evidence type="ECO:0000313" key="1">
    <source>
        <dbReference type="EMBL" id="BBH52113.1"/>
    </source>
</evidence>
<gene>
    <name evidence="1" type="ORF">JCM31447_05510</name>
</gene>
<accession>A0A4P2VGS3</accession>
<sequence length="83" mass="10065">MFPQESVRFTNKYKMSVAEILKEHKPNFLGKKYKIEKYCSPSFKMTESHFWTVFLKLVNTVKKLAINPIQIRKFIYFKKIKKE</sequence>
<organism evidence="1 2">
    <name type="scientific">Fluviispira sanaruensis</name>
    <dbReference type="NCBI Taxonomy" id="2493639"/>
    <lineage>
        <taxon>Bacteria</taxon>
        <taxon>Pseudomonadati</taxon>
        <taxon>Bdellovibrionota</taxon>
        <taxon>Oligoflexia</taxon>
        <taxon>Silvanigrellales</taxon>
        <taxon>Silvanigrellaceae</taxon>
        <taxon>Fluviispira</taxon>
    </lineage>
</organism>
<name>A0A4P2VGS3_FLUSA</name>
<dbReference type="EMBL" id="AP019368">
    <property type="protein sequence ID" value="BBH52113.1"/>
    <property type="molecule type" value="Genomic_DNA"/>
</dbReference>
<reference evidence="1 2" key="1">
    <citation type="submission" date="2018-12" db="EMBL/GenBank/DDBJ databases">
        <title>Rubrispira sanarue gen. nov., sp., nov., a member of the order Silvanigrellales, isolated from a brackish lake in Hamamatsu Japan.</title>
        <authorList>
            <person name="Maejima Y."/>
            <person name="Iino T."/>
            <person name="Muraguchi Y."/>
            <person name="Fukuda K."/>
            <person name="Nojiri H."/>
            <person name="Ohkuma M."/>
            <person name="Moriuchi R."/>
            <person name="Dohra H."/>
            <person name="Kimbara K."/>
            <person name="Shintani M."/>
        </authorList>
    </citation>
    <scope>NUCLEOTIDE SEQUENCE [LARGE SCALE GENOMIC DNA]</scope>
    <source>
        <strain evidence="1 2">RF1110005</strain>
    </source>
</reference>
<protein>
    <submittedName>
        <fullName evidence="1">Uncharacterized protein</fullName>
    </submittedName>
</protein>
<keyword evidence="2" id="KW-1185">Reference proteome</keyword>
<evidence type="ECO:0000313" key="2">
    <source>
        <dbReference type="Proteomes" id="UP000291236"/>
    </source>
</evidence>
<dbReference type="AlphaFoldDB" id="A0A4P2VGS3"/>